<dbReference type="InterPro" id="IPR036979">
    <property type="entry name" value="CM_dom_sf"/>
</dbReference>
<accession>A0ABR4LT77</accession>
<dbReference type="SMART" id="SM00830">
    <property type="entry name" value="CM_2"/>
    <property type="match status" value="1"/>
</dbReference>
<dbReference type="RefSeq" id="XP_070886719.1">
    <property type="nucleotide sequence ID" value="XM_071035417.1"/>
</dbReference>
<feature type="domain" description="Chorismate mutase" evidence="2">
    <location>
        <begin position="77"/>
        <end position="159"/>
    </location>
</feature>
<keyword evidence="4" id="KW-1185">Reference proteome</keyword>
<protein>
    <recommendedName>
        <fullName evidence="2">Chorismate mutase domain-containing protein</fullName>
    </recommendedName>
</protein>
<dbReference type="InterPro" id="IPR036263">
    <property type="entry name" value="Chorismate_II_sf"/>
</dbReference>
<dbReference type="Pfam" id="PF01817">
    <property type="entry name" value="CM_2"/>
    <property type="match status" value="1"/>
</dbReference>
<dbReference type="InterPro" id="IPR002701">
    <property type="entry name" value="CM_II_prokaryot"/>
</dbReference>
<sequence length="177" mass="19153">MRASAILSSLSLTATCLGFTPNCHFKPSPNATIDNYPGAPKHSAASPSPYNLNLLSEVPIADICNSRNGTNELECARMYIDAIDEQLAFLYARRLGYAAVAGHAKYRAGTDLNDPSRNDQVAEGMAQKVLSYGGNWDTGNVMGGEGCQIYASLVYEISNIRETCNSDFEEEADRVCN</sequence>
<evidence type="ECO:0000259" key="2">
    <source>
        <dbReference type="SMART" id="SM00830"/>
    </source>
</evidence>
<evidence type="ECO:0000256" key="1">
    <source>
        <dbReference type="SAM" id="SignalP"/>
    </source>
</evidence>
<dbReference type="GeneID" id="98150489"/>
<dbReference type="SUPFAM" id="SSF48600">
    <property type="entry name" value="Chorismate mutase II"/>
    <property type="match status" value="1"/>
</dbReference>
<dbReference type="Proteomes" id="UP001610432">
    <property type="component" value="Unassembled WGS sequence"/>
</dbReference>
<feature type="chain" id="PRO_5047208569" description="Chorismate mutase domain-containing protein" evidence="1">
    <location>
        <begin position="19"/>
        <end position="177"/>
    </location>
</feature>
<proteinExistence type="predicted"/>
<dbReference type="Gene3D" id="1.20.59.10">
    <property type="entry name" value="Chorismate mutase"/>
    <property type="match status" value="1"/>
</dbReference>
<evidence type="ECO:0000313" key="3">
    <source>
        <dbReference type="EMBL" id="KAL2867740.1"/>
    </source>
</evidence>
<keyword evidence="1" id="KW-0732">Signal</keyword>
<reference evidence="3 4" key="1">
    <citation type="submission" date="2024-07" db="EMBL/GenBank/DDBJ databases">
        <title>Section-level genome sequencing and comparative genomics of Aspergillus sections Usti and Cavernicolus.</title>
        <authorList>
            <consortium name="Lawrence Berkeley National Laboratory"/>
            <person name="Nybo J.L."/>
            <person name="Vesth T.C."/>
            <person name="Theobald S."/>
            <person name="Frisvad J.C."/>
            <person name="Larsen T.O."/>
            <person name="Kjaerboelling I."/>
            <person name="Rothschild-Mancinelli K."/>
            <person name="Lyhne E.K."/>
            <person name="Kogle M.E."/>
            <person name="Barry K."/>
            <person name="Clum A."/>
            <person name="Na H."/>
            <person name="Ledsgaard L."/>
            <person name="Lin J."/>
            <person name="Lipzen A."/>
            <person name="Kuo A."/>
            <person name="Riley R."/>
            <person name="Mondo S."/>
            <person name="Labutti K."/>
            <person name="Haridas S."/>
            <person name="Pangalinan J."/>
            <person name="Salamov A.A."/>
            <person name="Simmons B.A."/>
            <person name="Magnuson J.K."/>
            <person name="Chen J."/>
            <person name="Drula E."/>
            <person name="Henrissat B."/>
            <person name="Wiebenga A."/>
            <person name="Lubbers R.J."/>
            <person name="Gomes A.C."/>
            <person name="Macurrencykelacurrency M.R."/>
            <person name="Stajich J."/>
            <person name="Grigoriev I.V."/>
            <person name="Mortensen U.H."/>
            <person name="De Vries R.P."/>
            <person name="Baker S.E."/>
            <person name="Andersen M.R."/>
        </authorList>
    </citation>
    <scope>NUCLEOTIDE SEQUENCE [LARGE SCALE GENOMIC DNA]</scope>
    <source>
        <strain evidence="3 4">CBS 449.75</strain>
    </source>
</reference>
<evidence type="ECO:0000313" key="4">
    <source>
        <dbReference type="Proteomes" id="UP001610432"/>
    </source>
</evidence>
<comment type="caution">
    <text evidence="3">The sequence shown here is derived from an EMBL/GenBank/DDBJ whole genome shotgun (WGS) entry which is preliminary data.</text>
</comment>
<dbReference type="EMBL" id="JBFXLQ010000017">
    <property type="protein sequence ID" value="KAL2867740.1"/>
    <property type="molecule type" value="Genomic_DNA"/>
</dbReference>
<feature type="signal peptide" evidence="1">
    <location>
        <begin position="1"/>
        <end position="18"/>
    </location>
</feature>
<name>A0ABR4LT77_9EURO</name>
<organism evidence="3 4">
    <name type="scientific">Aspergillus lucknowensis</name>
    <dbReference type="NCBI Taxonomy" id="176173"/>
    <lineage>
        <taxon>Eukaryota</taxon>
        <taxon>Fungi</taxon>
        <taxon>Dikarya</taxon>
        <taxon>Ascomycota</taxon>
        <taxon>Pezizomycotina</taxon>
        <taxon>Eurotiomycetes</taxon>
        <taxon>Eurotiomycetidae</taxon>
        <taxon>Eurotiales</taxon>
        <taxon>Aspergillaceae</taxon>
        <taxon>Aspergillus</taxon>
        <taxon>Aspergillus subgen. Nidulantes</taxon>
    </lineage>
</organism>
<gene>
    <name evidence="3" type="ORF">BJX67DRAFT_77021</name>
</gene>